<accession>A0A8T7H8N6</accession>
<reference evidence="1" key="1">
    <citation type="submission" date="2020-05" db="EMBL/GenBank/DDBJ databases">
        <title>The first insight into the ecology of ammonia-tolerant syntrophic propionate oxidizing bacteria.</title>
        <authorList>
            <person name="Singh A."/>
            <person name="Schnurer A."/>
            <person name="Westerholm M."/>
        </authorList>
    </citation>
    <scope>NUCLEOTIDE SEQUENCE</scope>
    <source>
        <strain evidence="1">MAG54</strain>
    </source>
</reference>
<dbReference type="EMBL" id="JABMJE010000302">
    <property type="protein sequence ID" value="NQS79346.1"/>
    <property type="molecule type" value="Genomic_DNA"/>
</dbReference>
<proteinExistence type="predicted"/>
<dbReference type="Proteomes" id="UP000737555">
    <property type="component" value="Unassembled WGS sequence"/>
</dbReference>
<name>A0A8T7H8N6_9EURY</name>
<evidence type="ECO:0000313" key="2">
    <source>
        <dbReference type="Proteomes" id="UP000737555"/>
    </source>
</evidence>
<protein>
    <submittedName>
        <fullName evidence="1">Uncharacterized protein</fullName>
    </submittedName>
</protein>
<sequence length="195" mass="22433">MHPPPPLSPHEVAYRLARIAAVKEQTPIAIYGSFSRERKQDLLLLRDYLRDPPLGYNARISEDLDTAPPGKRSPVRDREASELLIRESDIHIFVMPRRRRDEPDTLLQSVSMELERLNTLIECGVKRDQQVAVFFERGLMEAAGWGFGSVCRGLLERQDEVWTIGEFRKIQDIFPDARSFCWQAVSVRDSALLSR</sequence>
<comment type="caution">
    <text evidence="1">The sequence shown here is derived from an EMBL/GenBank/DDBJ whole genome shotgun (WGS) entry which is preliminary data.</text>
</comment>
<organism evidence="1 2">
    <name type="scientific">Methanoculleus bourgensis</name>
    <dbReference type="NCBI Taxonomy" id="83986"/>
    <lineage>
        <taxon>Archaea</taxon>
        <taxon>Methanobacteriati</taxon>
        <taxon>Methanobacteriota</taxon>
        <taxon>Stenosarchaea group</taxon>
        <taxon>Methanomicrobia</taxon>
        <taxon>Methanomicrobiales</taxon>
        <taxon>Methanomicrobiaceae</taxon>
        <taxon>Methanoculleus</taxon>
    </lineage>
</organism>
<evidence type="ECO:0000313" key="1">
    <source>
        <dbReference type="EMBL" id="NQS79346.1"/>
    </source>
</evidence>
<gene>
    <name evidence="1" type="ORF">HQQ74_11755</name>
</gene>
<dbReference type="AlphaFoldDB" id="A0A8T7H8N6"/>